<dbReference type="Pfam" id="PF00248">
    <property type="entry name" value="Aldo_ket_red"/>
    <property type="match status" value="1"/>
</dbReference>
<dbReference type="EMBL" id="AZHD01000017">
    <property type="protein sequence ID" value="OAA56316.1"/>
    <property type="molecule type" value="Genomic_DNA"/>
</dbReference>
<protein>
    <submittedName>
        <fullName evidence="3">Aldo-keto reductase</fullName>
    </submittedName>
</protein>
<gene>
    <name evidence="3" type="ORF">SPI_07927</name>
</gene>
<dbReference type="AlphaFoldDB" id="A0A167P5L0"/>
<comment type="caution">
    <text evidence="3">The sequence shown here is derived from an EMBL/GenBank/DDBJ whole genome shotgun (WGS) entry which is preliminary data.</text>
</comment>
<dbReference type="OrthoDB" id="37537at2759"/>
<evidence type="ECO:0000256" key="1">
    <source>
        <dbReference type="ARBA" id="ARBA00023002"/>
    </source>
</evidence>
<dbReference type="SUPFAM" id="SSF51430">
    <property type="entry name" value="NAD(P)-linked oxidoreductase"/>
    <property type="match status" value="1"/>
</dbReference>
<keyword evidence="4" id="KW-1185">Reference proteome</keyword>
<sequence length="350" mass="38667">MPFPTRKLGPNGPEVTAIGSGLMGLSLLYGAPPPDEERFAFLDHIYATGQHFWDTADVYGDNEDLIGRWFKRNPGAREKIFLATKFASTPDWQIRTDPEYVRQACARSLARLGVDYIDLYYAHRVDLKTPIEETMEALVELKNQGKIKYIGLCEVSVATLRRACAVHHVTAVQVEYNPFALDIENAPVNLLPACKELGVAVVAYAPLGRGMLASASQNKAALSDNLSADDFRRTVPRFSAENLAKNLERVDQTLGALAREKSQHGQPCTVAQLTLAWVLRQWEHIVPIPGTKRIAYYDQNMAALAVQLTDAENTQLRQAFEAVNAAGVGARYADDSMAFTYADTPLPAKK</sequence>
<reference evidence="3 4" key="1">
    <citation type="journal article" date="2016" name="Genome Biol. Evol.">
        <title>Divergent and convergent evolution of fungal pathogenicity.</title>
        <authorList>
            <person name="Shang Y."/>
            <person name="Xiao G."/>
            <person name="Zheng P."/>
            <person name="Cen K."/>
            <person name="Zhan S."/>
            <person name="Wang C."/>
        </authorList>
    </citation>
    <scope>NUCLEOTIDE SEQUENCE [LARGE SCALE GENOMIC DNA]</scope>
    <source>
        <strain evidence="3 4">RCEF 264</strain>
    </source>
</reference>
<dbReference type="GO" id="GO:0005737">
    <property type="term" value="C:cytoplasm"/>
    <property type="evidence" value="ECO:0007669"/>
    <property type="project" value="TreeGrafter"/>
</dbReference>
<dbReference type="InterPro" id="IPR023210">
    <property type="entry name" value="NADP_OxRdtase_dom"/>
</dbReference>
<evidence type="ECO:0000313" key="3">
    <source>
        <dbReference type="EMBL" id="OAA56316.1"/>
    </source>
</evidence>
<proteinExistence type="predicted"/>
<name>A0A167P5L0_9HYPO</name>
<organism evidence="3 4">
    <name type="scientific">Niveomyces insectorum RCEF 264</name>
    <dbReference type="NCBI Taxonomy" id="1081102"/>
    <lineage>
        <taxon>Eukaryota</taxon>
        <taxon>Fungi</taxon>
        <taxon>Dikarya</taxon>
        <taxon>Ascomycota</taxon>
        <taxon>Pezizomycotina</taxon>
        <taxon>Sordariomycetes</taxon>
        <taxon>Hypocreomycetidae</taxon>
        <taxon>Hypocreales</taxon>
        <taxon>Cordycipitaceae</taxon>
        <taxon>Niveomyces</taxon>
    </lineage>
</organism>
<dbReference type="PANTHER" id="PTHR43625:SF40">
    <property type="entry name" value="ALDO-KETO REDUCTASE YAKC [NADP(+)]"/>
    <property type="match status" value="1"/>
</dbReference>
<accession>A0A167P5L0</accession>
<feature type="domain" description="NADP-dependent oxidoreductase" evidence="2">
    <location>
        <begin position="18"/>
        <end position="319"/>
    </location>
</feature>
<dbReference type="InterPro" id="IPR050791">
    <property type="entry name" value="Aldo-Keto_reductase"/>
</dbReference>
<evidence type="ECO:0000259" key="2">
    <source>
        <dbReference type="Pfam" id="PF00248"/>
    </source>
</evidence>
<dbReference type="Proteomes" id="UP000076874">
    <property type="component" value="Unassembled WGS sequence"/>
</dbReference>
<dbReference type="InterPro" id="IPR036812">
    <property type="entry name" value="NAD(P)_OxRdtase_dom_sf"/>
</dbReference>
<dbReference type="PANTHER" id="PTHR43625">
    <property type="entry name" value="AFLATOXIN B1 ALDEHYDE REDUCTASE"/>
    <property type="match status" value="1"/>
</dbReference>
<keyword evidence="1" id="KW-0560">Oxidoreductase</keyword>
<evidence type="ECO:0000313" key="4">
    <source>
        <dbReference type="Proteomes" id="UP000076874"/>
    </source>
</evidence>
<dbReference type="STRING" id="1081102.A0A167P5L0"/>
<dbReference type="GO" id="GO:0016491">
    <property type="term" value="F:oxidoreductase activity"/>
    <property type="evidence" value="ECO:0007669"/>
    <property type="project" value="UniProtKB-KW"/>
</dbReference>
<dbReference type="PRINTS" id="PR00069">
    <property type="entry name" value="ALDKETRDTASE"/>
</dbReference>
<dbReference type="Gene3D" id="3.20.20.100">
    <property type="entry name" value="NADP-dependent oxidoreductase domain"/>
    <property type="match status" value="1"/>
</dbReference>
<dbReference type="InterPro" id="IPR020471">
    <property type="entry name" value="AKR"/>
</dbReference>